<protein>
    <submittedName>
        <fullName evidence="3">TIGR03761 family integrating conjugative element protein</fullName>
    </submittedName>
</protein>
<dbReference type="Pfam" id="PF08900">
    <property type="entry name" value="AcaB"/>
    <property type="match status" value="1"/>
</dbReference>
<dbReference type="NCBIfam" id="TIGR03761">
    <property type="entry name" value="ICE_PFL4669"/>
    <property type="match status" value="1"/>
</dbReference>
<proteinExistence type="predicted"/>
<evidence type="ECO:0000313" key="2">
    <source>
        <dbReference type="EMBL" id="MDX4954693.1"/>
    </source>
</evidence>
<comment type="caution">
    <text evidence="3">The sequence shown here is derived from an EMBL/GenBank/DDBJ whole genome shotgun (WGS) entry which is preliminary data.</text>
</comment>
<dbReference type="RefSeq" id="WP_319073942.1">
    <property type="nucleotide sequence ID" value="NZ_JAWWMZ010000004.1"/>
</dbReference>
<evidence type="ECO:0000313" key="3">
    <source>
        <dbReference type="EMBL" id="MDX4957378.1"/>
    </source>
</evidence>
<dbReference type="InterPro" id="IPR014996">
    <property type="entry name" value="AcaB"/>
</dbReference>
<reference evidence="3" key="1">
    <citation type="submission" date="2023-11" db="EMBL/GenBank/DDBJ databases">
        <title>Identification and selenium tolerance of Delftia acidovorans R3-25.</title>
        <authorList>
            <person name="Zhang S."/>
            <person name="Liu Y."/>
            <person name="Guo Y."/>
        </authorList>
    </citation>
    <scope>NUCLEOTIDE SEQUENCE</scope>
    <source>
        <strain evidence="3">R3-25</strain>
    </source>
</reference>
<dbReference type="Proteomes" id="UP001287445">
    <property type="component" value="Unassembled WGS sequence"/>
</dbReference>
<dbReference type="EMBL" id="JAWWMZ010000017">
    <property type="protein sequence ID" value="MDX4957378.1"/>
    <property type="molecule type" value="Genomic_DNA"/>
</dbReference>
<feature type="region of interest" description="Disordered" evidence="1">
    <location>
        <begin position="355"/>
        <end position="381"/>
    </location>
</feature>
<evidence type="ECO:0000256" key="1">
    <source>
        <dbReference type="SAM" id="MobiDB-lite"/>
    </source>
</evidence>
<dbReference type="EMBL" id="JAWWMZ010000004">
    <property type="protein sequence ID" value="MDX4954693.1"/>
    <property type="molecule type" value="Genomic_DNA"/>
</dbReference>
<sequence>MATTQAKQQNKRSSGIDAIDLQSILGARITFEKEDGSPFADGYSIRGEENVLAEYIQAGASESDPRFDRYVELLDRRERLAQMQSEHQERRGADPLVPISDAQAIDDLGMLIDDGVDQMTIHTIEALRMFYGRAREPGSKVNPIIGGRRIAASLRNLWLLTGNNNPYADWALVRYERGLQEVQEHLRGAIQQCEERMQQQRKLGLNYTVAASSNPVNVNLGFKSPYGYDISTLIVQYDYFVRLQKTLNRKSLQSDSQMRESLSIASRAILKVFYDTARFSRWLSRSEMADLNRADWIGTDVQARKRIEFAMEVFGPVPAVIYKVEVAPSHSRRRYSLTDAERTVLQQVGAQLEAEEQAQRLAEADASTDAPAEPTSSTESA</sequence>
<gene>
    <name evidence="2" type="ORF">SGN30_14845</name>
    <name evidence="3" type="ORF">SGN30_28500</name>
</gene>
<evidence type="ECO:0000313" key="4">
    <source>
        <dbReference type="Proteomes" id="UP001287445"/>
    </source>
</evidence>
<name>A0AAJ2R8Y9_DELAC</name>
<accession>A0AAJ2R8Y9</accession>
<dbReference type="AlphaFoldDB" id="A0AAJ2R8Y9"/>
<organism evidence="3 4">
    <name type="scientific">Delftia acidovorans</name>
    <name type="common">Pseudomonas acidovorans</name>
    <name type="synonym">Comamonas acidovorans</name>
    <dbReference type="NCBI Taxonomy" id="80866"/>
    <lineage>
        <taxon>Bacteria</taxon>
        <taxon>Pseudomonadati</taxon>
        <taxon>Pseudomonadota</taxon>
        <taxon>Betaproteobacteria</taxon>
        <taxon>Burkholderiales</taxon>
        <taxon>Comamonadaceae</taxon>
        <taxon>Delftia</taxon>
    </lineage>
</organism>